<dbReference type="InterPro" id="IPR028215">
    <property type="entry name" value="Refilin"/>
</dbReference>
<dbReference type="Pfam" id="PF15068">
    <property type="entry name" value="FAM101"/>
    <property type="match status" value="1"/>
</dbReference>
<comment type="similarity">
    <text evidence="2">Belongs to the Refilin family.</text>
</comment>
<dbReference type="PANTHER" id="PTHR31848:SF1">
    <property type="match status" value="1"/>
</dbReference>
<dbReference type="GO" id="GO:0061182">
    <property type="term" value="P:negative regulation of chondrocyte development"/>
    <property type="evidence" value="ECO:0007669"/>
    <property type="project" value="TreeGrafter"/>
</dbReference>
<keyword evidence="5" id="KW-0206">Cytoskeleton</keyword>
<evidence type="ECO:0000256" key="5">
    <source>
        <dbReference type="ARBA" id="ARBA00023212"/>
    </source>
</evidence>
<evidence type="ECO:0000313" key="7">
    <source>
        <dbReference type="Proteomes" id="UP001186944"/>
    </source>
</evidence>
<evidence type="ECO:0000313" key="6">
    <source>
        <dbReference type="EMBL" id="KAK3083025.1"/>
    </source>
</evidence>
<reference evidence="6" key="1">
    <citation type="submission" date="2019-08" db="EMBL/GenBank/DDBJ databases">
        <title>The improved chromosome-level genome for the pearl oyster Pinctada fucata martensii using PacBio sequencing and Hi-C.</title>
        <authorList>
            <person name="Zheng Z."/>
        </authorList>
    </citation>
    <scope>NUCLEOTIDE SEQUENCE</scope>
    <source>
        <strain evidence="6">ZZ-2019</strain>
        <tissue evidence="6">Adductor muscle</tissue>
    </source>
</reference>
<evidence type="ECO:0000256" key="4">
    <source>
        <dbReference type="ARBA" id="ARBA00022490"/>
    </source>
</evidence>
<sequence length="163" mass="19113">MIPEHVTETVTSTKLPNFEEKFDISTVEFVAMKRFHDQVNFEPVLRPVKFKDTIVCYKNSTKKRFVSRTYYEPKIKPKVFLETLVIFPKRPERTFVALLDYHIDECRKWFKTTMEFKARTYTTSKIMKDSAYESDLDLSSNDDSYTGTGSDGTRRVTNLSASF</sequence>
<name>A0AA89BKU0_PINIB</name>
<dbReference type="Proteomes" id="UP001186944">
    <property type="component" value="Unassembled WGS sequence"/>
</dbReference>
<comment type="subunit">
    <text evidence="3">Interacts with FLNA and FLNB.</text>
</comment>
<comment type="caution">
    <text evidence="6">The sequence shown here is derived from an EMBL/GenBank/DDBJ whole genome shotgun (WGS) entry which is preliminary data.</text>
</comment>
<evidence type="ECO:0000256" key="2">
    <source>
        <dbReference type="ARBA" id="ARBA00009886"/>
    </source>
</evidence>
<protein>
    <submittedName>
        <fullName evidence="6">Uncharacterized protein</fullName>
    </submittedName>
</protein>
<dbReference type="AlphaFoldDB" id="A0AA89BKU0"/>
<keyword evidence="7" id="KW-1185">Reference proteome</keyword>
<comment type="subcellular location">
    <subcellularLocation>
        <location evidence="1">Cytoplasm</location>
        <location evidence="1">Cytoskeleton</location>
    </subcellularLocation>
</comment>
<dbReference type="GO" id="GO:0031005">
    <property type="term" value="F:filamin binding"/>
    <property type="evidence" value="ECO:0007669"/>
    <property type="project" value="InterPro"/>
</dbReference>
<dbReference type="GO" id="GO:0061572">
    <property type="term" value="P:actin filament bundle organization"/>
    <property type="evidence" value="ECO:0007669"/>
    <property type="project" value="InterPro"/>
</dbReference>
<organism evidence="6 7">
    <name type="scientific">Pinctada imbricata</name>
    <name type="common">Atlantic pearl-oyster</name>
    <name type="synonym">Pinctada martensii</name>
    <dbReference type="NCBI Taxonomy" id="66713"/>
    <lineage>
        <taxon>Eukaryota</taxon>
        <taxon>Metazoa</taxon>
        <taxon>Spiralia</taxon>
        <taxon>Lophotrochozoa</taxon>
        <taxon>Mollusca</taxon>
        <taxon>Bivalvia</taxon>
        <taxon>Autobranchia</taxon>
        <taxon>Pteriomorphia</taxon>
        <taxon>Pterioida</taxon>
        <taxon>Pterioidea</taxon>
        <taxon>Pteriidae</taxon>
        <taxon>Pinctada</taxon>
    </lineage>
</organism>
<accession>A0AA89BKU0</accession>
<dbReference type="GO" id="GO:0032432">
    <property type="term" value="C:actin filament bundle"/>
    <property type="evidence" value="ECO:0007669"/>
    <property type="project" value="TreeGrafter"/>
</dbReference>
<gene>
    <name evidence="6" type="ORF">FSP39_011910</name>
</gene>
<proteinExistence type="inferred from homology"/>
<evidence type="ECO:0000256" key="1">
    <source>
        <dbReference type="ARBA" id="ARBA00004245"/>
    </source>
</evidence>
<dbReference type="EMBL" id="VSWD01000014">
    <property type="protein sequence ID" value="KAK3083025.1"/>
    <property type="molecule type" value="Genomic_DNA"/>
</dbReference>
<dbReference type="PANTHER" id="PTHR31848">
    <property type="match status" value="1"/>
</dbReference>
<evidence type="ECO:0000256" key="3">
    <source>
        <dbReference type="ARBA" id="ARBA00011189"/>
    </source>
</evidence>
<keyword evidence="4" id="KW-0963">Cytoplasm</keyword>
<dbReference type="GO" id="GO:0048705">
    <property type="term" value="P:skeletal system morphogenesis"/>
    <property type="evidence" value="ECO:0007669"/>
    <property type="project" value="TreeGrafter"/>
</dbReference>